<dbReference type="EMBL" id="RFLX01000051">
    <property type="protein sequence ID" value="RMI15555.1"/>
    <property type="molecule type" value="Genomic_DNA"/>
</dbReference>
<accession>A0A3A9JF83</accession>
<dbReference type="Proteomes" id="UP000278036">
    <property type="component" value="Unassembled WGS sequence"/>
</dbReference>
<organism evidence="2 5">
    <name type="scientific">Teichococcus wenyumeiae</name>
    <dbReference type="NCBI Taxonomy" id="2478470"/>
    <lineage>
        <taxon>Bacteria</taxon>
        <taxon>Pseudomonadati</taxon>
        <taxon>Pseudomonadota</taxon>
        <taxon>Alphaproteobacteria</taxon>
        <taxon>Acetobacterales</taxon>
        <taxon>Roseomonadaceae</taxon>
        <taxon>Roseomonas</taxon>
    </lineage>
</organism>
<keyword evidence="4" id="KW-1185">Reference proteome</keyword>
<feature type="domain" description="YjiS-like" evidence="1">
    <location>
        <begin position="23"/>
        <end position="58"/>
    </location>
</feature>
<dbReference type="OrthoDB" id="8096613at2"/>
<evidence type="ECO:0000313" key="2">
    <source>
        <dbReference type="EMBL" id="RKK03205.1"/>
    </source>
</evidence>
<reference evidence="2 5" key="1">
    <citation type="submission" date="2018-09" db="EMBL/GenBank/DDBJ databases">
        <title>Roseomonas sp. nov., isolated from feces of Tibetan antelopes in the Qinghai-Tibet plateau, China.</title>
        <authorList>
            <person name="Tian Z."/>
        </authorList>
    </citation>
    <scope>NUCLEOTIDE SEQUENCE [LARGE SCALE GENOMIC DNA]</scope>
    <source>
        <strain evidence="3 4">Z23</strain>
        <strain evidence="2 5">Z24</strain>
    </source>
</reference>
<name>A0A3A9JF83_9PROT</name>
<protein>
    <submittedName>
        <fullName evidence="2">DUF1127 domain-containing protein</fullName>
    </submittedName>
</protein>
<dbReference type="EMBL" id="RAQU01000099">
    <property type="protein sequence ID" value="RKK03205.1"/>
    <property type="molecule type" value="Genomic_DNA"/>
</dbReference>
<dbReference type="InterPro" id="IPR009506">
    <property type="entry name" value="YjiS-like"/>
</dbReference>
<gene>
    <name evidence="2" type="ORF">D6Z83_15865</name>
    <name evidence="3" type="ORF">EBE87_25275</name>
</gene>
<comment type="caution">
    <text evidence="2">The sequence shown here is derived from an EMBL/GenBank/DDBJ whole genome shotgun (WGS) entry which is preliminary data.</text>
</comment>
<dbReference type="InParanoid" id="A0A3A9JF83"/>
<evidence type="ECO:0000313" key="3">
    <source>
        <dbReference type="EMBL" id="RMI15555.1"/>
    </source>
</evidence>
<evidence type="ECO:0000313" key="5">
    <source>
        <dbReference type="Proteomes" id="UP000278036"/>
    </source>
</evidence>
<proteinExistence type="predicted"/>
<evidence type="ECO:0000313" key="4">
    <source>
        <dbReference type="Proteomes" id="UP000274097"/>
    </source>
</evidence>
<dbReference type="Proteomes" id="UP000274097">
    <property type="component" value="Unassembled WGS sequence"/>
</dbReference>
<dbReference type="Pfam" id="PF06568">
    <property type="entry name" value="YjiS-like"/>
    <property type="match status" value="1"/>
</dbReference>
<sequence>MATHIISSPCLVPSCNSLGLRRIWRMVGAMLQAHRTRRLLGEMDARLLADIGTSRAEATTEANRPFWNIR</sequence>
<evidence type="ECO:0000259" key="1">
    <source>
        <dbReference type="Pfam" id="PF06568"/>
    </source>
</evidence>
<dbReference type="AlphaFoldDB" id="A0A3A9JF83"/>